<name>K4GZG1_9HELO</name>
<dbReference type="EMBL" id="JX305310">
    <property type="protein sequence ID" value="AFQ62785.1"/>
    <property type="molecule type" value="Genomic_DNA"/>
</dbReference>
<dbReference type="InterPro" id="IPR036910">
    <property type="entry name" value="HMG_box_dom_sf"/>
</dbReference>
<dbReference type="Gene3D" id="1.10.30.10">
    <property type="entry name" value="High mobility group box domain"/>
    <property type="match status" value="1"/>
</dbReference>
<dbReference type="AlphaFoldDB" id="K4GZG1"/>
<reference evidence="1" key="1">
    <citation type="journal article" date="2012" name="Fungal Genet. Biol.">
        <title>Reproductive mode and life cycle of the ash dieback pathogen Hymenoscyphus pseudoalbidus.</title>
        <authorList>
            <person name="Gross A."/>
            <person name="Zaffarano P.L."/>
            <person name="Duo A."/>
            <person name="Grunig C.R."/>
        </authorList>
    </citation>
    <scope>NUCLEOTIDE SEQUENCE</scope>
    <source>
        <strain evidence="1">2369_1</strain>
    </source>
</reference>
<organism evidence="1">
    <name type="scientific">Hymenoscyphus albidus</name>
    <dbReference type="NCBI Taxonomy" id="595503"/>
    <lineage>
        <taxon>Eukaryota</taxon>
        <taxon>Fungi</taxon>
        <taxon>Dikarya</taxon>
        <taxon>Ascomycota</taxon>
        <taxon>Pezizomycotina</taxon>
        <taxon>Leotiomycetes</taxon>
        <taxon>Helotiales</taxon>
        <taxon>Helotiaceae</taxon>
        <taxon>Hymenoscyphus</taxon>
    </lineage>
</organism>
<dbReference type="SUPFAM" id="SSF47095">
    <property type="entry name" value="HMG-box"/>
    <property type="match status" value="1"/>
</dbReference>
<evidence type="ECO:0000313" key="1">
    <source>
        <dbReference type="EMBL" id="AFQ62785.1"/>
    </source>
</evidence>
<accession>K4GZG1</accession>
<gene>
    <name evidence="1" type="primary">MAT1-1-3</name>
</gene>
<protein>
    <submittedName>
        <fullName evidence="1">MAT1-1-3</fullName>
    </submittedName>
</protein>
<sequence>MLGALLLVVPEADRTQFLQLWTHHTQLLKQDKFIFFLTEGIVAAMEGSGKSLQATADKLSILLHEEIYVNYDTDAKHYRLGPIKDQYDFATTSGSLMVYYKEKCPLQAAMPITTMLIINPTSIPKPVNAWILYRQSKNRMIADKNPGAHTSDISDNYKQLSSRRARKVTEVRINGPMVSSMPAAPTEVQINGHLVSPITSAPQNEEDNDFTLLSSTAPAHLDQGGNNIDALLSLGPVYQNDMENIMADMSKAADDIQFNFNLEFKRFDNEFNYLF</sequence>
<proteinExistence type="predicted"/>